<dbReference type="Proteomes" id="UP001591681">
    <property type="component" value="Unassembled WGS sequence"/>
</dbReference>
<feature type="compositionally biased region" description="Low complexity" evidence="1">
    <location>
        <begin position="1103"/>
        <end position="1118"/>
    </location>
</feature>
<protein>
    <submittedName>
        <fullName evidence="2">Uncharacterized protein</fullName>
    </submittedName>
</protein>
<feature type="compositionally biased region" description="Low complexity" evidence="1">
    <location>
        <begin position="1410"/>
        <end position="1436"/>
    </location>
</feature>
<name>A0ABD1JIP7_9TELE</name>
<feature type="compositionally biased region" description="Polar residues" evidence="1">
    <location>
        <begin position="1354"/>
        <end position="1380"/>
    </location>
</feature>
<feature type="region of interest" description="Disordered" evidence="1">
    <location>
        <begin position="279"/>
        <end position="305"/>
    </location>
</feature>
<feature type="region of interest" description="Disordered" evidence="1">
    <location>
        <begin position="581"/>
        <end position="616"/>
    </location>
</feature>
<feature type="region of interest" description="Disordered" evidence="1">
    <location>
        <begin position="1234"/>
        <end position="1300"/>
    </location>
</feature>
<feature type="region of interest" description="Disordered" evidence="1">
    <location>
        <begin position="1100"/>
        <end position="1204"/>
    </location>
</feature>
<evidence type="ECO:0000256" key="1">
    <source>
        <dbReference type="SAM" id="MobiDB-lite"/>
    </source>
</evidence>
<feature type="compositionally biased region" description="Acidic residues" evidence="1">
    <location>
        <begin position="1555"/>
        <end position="1571"/>
    </location>
</feature>
<feature type="region of interest" description="Disordered" evidence="1">
    <location>
        <begin position="1354"/>
        <end position="1393"/>
    </location>
</feature>
<feature type="compositionally biased region" description="Basic and acidic residues" evidence="1">
    <location>
        <begin position="1181"/>
        <end position="1193"/>
    </location>
</feature>
<feature type="compositionally biased region" description="Polar residues" evidence="1">
    <location>
        <begin position="1009"/>
        <end position="1018"/>
    </location>
</feature>
<keyword evidence="3" id="KW-1185">Reference proteome</keyword>
<gene>
    <name evidence="2" type="ORF">ACEWY4_019198</name>
</gene>
<feature type="compositionally biased region" description="Low complexity" evidence="1">
    <location>
        <begin position="990"/>
        <end position="1008"/>
    </location>
</feature>
<feature type="compositionally biased region" description="Polar residues" evidence="1">
    <location>
        <begin position="935"/>
        <end position="948"/>
    </location>
</feature>
<feature type="compositionally biased region" description="Low complexity" evidence="1">
    <location>
        <begin position="1503"/>
        <end position="1525"/>
    </location>
</feature>
<feature type="compositionally biased region" description="Low complexity" evidence="1">
    <location>
        <begin position="874"/>
        <end position="890"/>
    </location>
</feature>
<feature type="compositionally biased region" description="Low complexity" evidence="1">
    <location>
        <begin position="472"/>
        <end position="483"/>
    </location>
</feature>
<feature type="compositionally biased region" description="Polar residues" evidence="1">
    <location>
        <begin position="487"/>
        <end position="508"/>
    </location>
</feature>
<feature type="compositionally biased region" description="Polar residues" evidence="1">
    <location>
        <begin position="51"/>
        <end position="65"/>
    </location>
</feature>
<feature type="region of interest" description="Disordered" evidence="1">
    <location>
        <begin position="46"/>
        <end position="66"/>
    </location>
</feature>
<feature type="region of interest" description="Disordered" evidence="1">
    <location>
        <begin position="238"/>
        <end position="258"/>
    </location>
</feature>
<evidence type="ECO:0000313" key="3">
    <source>
        <dbReference type="Proteomes" id="UP001591681"/>
    </source>
</evidence>
<feature type="compositionally biased region" description="Polar residues" evidence="1">
    <location>
        <begin position="459"/>
        <end position="471"/>
    </location>
</feature>
<organism evidence="2 3">
    <name type="scientific">Coilia grayii</name>
    <name type="common">Gray's grenadier anchovy</name>
    <dbReference type="NCBI Taxonomy" id="363190"/>
    <lineage>
        <taxon>Eukaryota</taxon>
        <taxon>Metazoa</taxon>
        <taxon>Chordata</taxon>
        <taxon>Craniata</taxon>
        <taxon>Vertebrata</taxon>
        <taxon>Euteleostomi</taxon>
        <taxon>Actinopterygii</taxon>
        <taxon>Neopterygii</taxon>
        <taxon>Teleostei</taxon>
        <taxon>Clupei</taxon>
        <taxon>Clupeiformes</taxon>
        <taxon>Clupeoidei</taxon>
        <taxon>Engraulidae</taxon>
        <taxon>Coilinae</taxon>
        <taxon>Coilia</taxon>
    </lineage>
</organism>
<feature type="compositionally biased region" description="Polar residues" evidence="1">
    <location>
        <begin position="522"/>
        <end position="542"/>
    </location>
</feature>
<feature type="compositionally biased region" description="Basic and acidic residues" evidence="1">
    <location>
        <begin position="1155"/>
        <end position="1171"/>
    </location>
</feature>
<comment type="caution">
    <text evidence="2">The sequence shown here is derived from an EMBL/GenBank/DDBJ whole genome shotgun (WGS) entry which is preliminary data.</text>
</comment>
<feature type="region of interest" description="Disordered" evidence="1">
    <location>
        <begin position="1410"/>
        <end position="1437"/>
    </location>
</feature>
<feature type="region of interest" description="Disordered" evidence="1">
    <location>
        <begin position="426"/>
        <end position="562"/>
    </location>
</feature>
<sequence length="1571" mass="172794">MSTSEFISEISVLEKGRANIPAVILYHKDLSGNAFQRERVWDVREVEKRQTGGQQQELNYTNKPYSDSLAKPSFSIEKHKTTELLNGTVQTKESNNAIGLDKTPHTPSQFSSVLQLHHTLAEQDQAALGPKLRECSPTAVKDTYPTTEVNKKESPQNRLDRELAQCTAEEEVTSHLENEQETSIQSQNASGSYHCAEDLTDRAQDTVILKGHREQENPYTQNTARVIHIRVTKFIVSGTQKSQGHTHPHELKSDSSAKFTSKGRPIVCKLLELKEETLFPSSQTPDSTETNLQHSQANSSPDMLTSSVMTALAPSWNARSKKQKQGVADASLNPTDQEMNRRGQEVHPPTAVFSRHAPQQPFCGDPKPKTGDVFPEMNNKENTLSMTSCRSSIDSLTGSNLFNLRNHGPVKRRVSRAFSVGLSEGKAEGKTEAAQPLTSPTDTVLRPVSPHSHDLRWSRSVSQTRQFSTVDSSPTTGSLLLSLRKMNVSSKSAGTPSPVSPTSSLNSQNKKENRMSEPLSYVTLQRNRAKSQLRSSQPNTMNKPKGGSEFSPLSPSSEERQCESLRPRMFLYPNNNFEITSSPYTTSSTDRGLSPTSPHYSKLNVTKTSPLSPTPGSMLRRQHAVEGDSLQQGTLFHTSAVRRTLSNVADTLNNNKVGDMLINENIGTGTLTHSSGIYSGVPRAYDSLFTSNLNILAHQTDANVLRSPQNVANFNSYSRSNNYGVQRSKTIDVPSLSNGSKTVCPAISPQIPSPVSPRGEYALCQSANLSSPLLLKNTTNKTSLVQQSSLNTPKSLFIRDTSITETPLYSPNKNHSPLDRAASFPSWQRKVEDSSPNRLQSPLTQGPVERPDSLSLSRPRGICAPTTFSSLRHSPASPTSPAPNSSLLLSQRRENPFQEQEQNDNLKQGFESSSRHPSSPEQNENLRKVCDSSSRHLSSPASQFTFDLNANERQRSLSKTDSPVISVPLRSSHSSEKKEKSPLGPSPYKSLLSSWQTSSSASPSTISQRQGRSASFDSTLNRSETLEVGSTAVSAVHSPFFLPKLSEQKPNAVNQWPMQVIPRHRMSLPLETEGHVHQVPSTTQSVSTTLKYTSHAKDIENVSPSQPLSSPQQTGTQTCKQHEKTTVLKNDSVDQASPIRAERNSHQLNPSMRITQKECKQDSKDVTDSQEQKWSLFLSRTQRDSNSRGKENKPLQSLEKTKKNSVGNRLDWMLDHLKQSFSGKHKDEAVLKTEDTCLPHRSSSSGSLKESQERLESGPALREAPFTSVSKNIISPGPVPDQVTTKPPKSNKGDEPQVPQVVVGEYKTKRQQSHRASYVNQYATLPANWRTSKGSSNLSSLMDFYAVDAESERIFSSTSQPRRNTTSLSESKNDCSSSKALDQEGLLPNVGQMSSQSDIKYGLNQKRSFSVSSVQSSRPSGPGRISRSSSRTSSVSDLTTLEDLVSLESIVSPDDQHSGKPPTFQIGQSNTSPDRIWSPVSLERTSFPWEKESDPTPPPSPTFSPSSRRLSQGPSSSSPGSRASQDNLSPRGHLPSKSYTCNLSVFEESSSDSSTTDDEYYLDGDGDETEL</sequence>
<feature type="compositionally biased region" description="Polar residues" evidence="1">
    <location>
        <begin position="897"/>
        <end position="923"/>
    </location>
</feature>
<feature type="region of interest" description="Disordered" evidence="1">
    <location>
        <begin position="317"/>
        <end position="342"/>
    </location>
</feature>
<dbReference type="EMBL" id="JBHFQA010000016">
    <property type="protein sequence ID" value="KAL2085878.1"/>
    <property type="molecule type" value="Genomic_DNA"/>
</dbReference>
<feature type="region of interest" description="Disordered" evidence="1">
    <location>
        <begin position="825"/>
        <end position="1018"/>
    </location>
</feature>
<feature type="region of interest" description="Disordered" evidence="1">
    <location>
        <begin position="1451"/>
        <end position="1571"/>
    </location>
</feature>
<evidence type="ECO:0000313" key="2">
    <source>
        <dbReference type="EMBL" id="KAL2085878.1"/>
    </source>
</evidence>
<accession>A0ABD1JIP7</accession>
<proteinExistence type="predicted"/>
<feature type="compositionally biased region" description="Polar residues" evidence="1">
    <location>
        <begin position="581"/>
        <end position="615"/>
    </location>
</feature>
<reference evidence="2 3" key="1">
    <citation type="submission" date="2024-09" db="EMBL/GenBank/DDBJ databases">
        <title>A chromosome-level genome assembly of Gray's grenadier anchovy, Coilia grayii.</title>
        <authorList>
            <person name="Fu Z."/>
        </authorList>
    </citation>
    <scope>NUCLEOTIDE SEQUENCE [LARGE SCALE GENOMIC DNA]</scope>
    <source>
        <strain evidence="2">G4</strain>
        <tissue evidence="2">Muscle</tissue>
    </source>
</reference>
<feature type="compositionally biased region" description="Basic and acidic residues" evidence="1">
    <location>
        <begin position="924"/>
        <end position="934"/>
    </location>
</feature>